<dbReference type="PANTHER" id="PTHR15231">
    <property type="entry name" value="PHOSPHATIDYLINOSITOL N-ACETYLGLUCOSAMINYLTRANSFERASE SUBUNIT H"/>
    <property type="match status" value="1"/>
</dbReference>
<dbReference type="PANTHER" id="PTHR15231:SF1">
    <property type="entry name" value="PHOSPHATIDYLINOSITOL N-ACETYLGLUCOSAMINYLTRANSFERASE SUBUNIT H"/>
    <property type="match status" value="1"/>
</dbReference>
<protein>
    <submittedName>
        <fullName evidence="4">Phosphatidylinositol glycan, class H</fullName>
    </submittedName>
</protein>
<proteinExistence type="inferred from homology"/>
<evidence type="ECO:0000313" key="4">
    <source>
        <dbReference type="EMBL" id="KAI1616694.1"/>
    </source>
</evidence>
<reference evidence="4" key="1">
    <citation type="journal article" date="2022" name="bioRxiv">
        <title>Deciphering the potential niche of two novel black yeast fungi from a biological soil crust based on their genomes, phenotypes, and melanin regulation.</title>
        <authorList>
            <consortium name="DOE Joint Genome Institute"/>
            <person name="Carr E.C."/>
            <person name="Barton Q."/>
            <person name="Grambo S."/>
            <person name="Sullivan M."/>
            <person name="Renfro C.M."/>
            <person name="Kuo A."/>
            <person name="Pangilinan J."/>
            <person name="Lipzen A."/>
            <person name="Keymanesh K."/>
            <person name="Savage E."/>
            <person name="Barry K."/>
            <person name="Grigoriev I.V."/>
            <person name="Riekhof W.R."/>
            <person name="Harris S.S."/>
        </authorList>
    </citation>
    <scope>NUCLEOTIDE SEQUENCE</scope>
    <source>
        <strain evidence="4">JF 03-4F</strain>
    </source>
</reference>
<gene>
    <name evidence="4" type="ORF">EDD36DRAFT_143176</name>
</gene>
<evidence type="ECO:0000313" key="5">
    <source>
        <dbReference type="Proteomes" id="UP001203852"/>
    </source>
</evidence>
<dbReference type="Pfam" id="PF10181">
    <property type="entry name" value="PIG-H"/>
    <property type="match status" value="1"/>
</dbReference>
<feature type="domain" description="Phosphatidylinositol N-acetylglucosaminyltransferase subunit H conserved" evidence="3">
    <location>
        <begin position="119"/>
        <end position="184"/>
    </location>
</feature>
<evidence type="ECO:0000256" key="1">
    <source>
        <dbReference type="ARBA" id="ARBA00004687"/>
    </source>
</evidence>
<evidence type="ECO:0000259" key="3">
    <source>
        <dbReference type="Pfam" id="PF10181"/>
    </source>
</evidence>
<dbReference type="GO" id="GO:0000506">
    <property type="term" value="C:glycosylphosphatidylinositol-N-acetylglucosaminyltransferase (GPI-GnT) complex"/>
    <property type="evidence" value="ECO:0007669"/>
    <property type="project" value="InterPro"/>
</dbReference>
<dbReference type="Proteomes" id="UP001203852">
    <property type="component" value="Unassembled WGS sequence"/>
</dbReference>
<organism evidence="4 5">
    <name type="scientific">Exophiala viscosa</name>
    <dbReference type="NCBI Taxonomy" id="2486360"/>
    <lineage>
        <taxon>Eukaryota</taxon>
        <taxon>Fungi</taxon>
        <taxon>Dikarya</taxon>
        <taxon>Ascomycota</taxon>
        <taxon>Pezizomycotina</taxon>
        <taxon>Eurotiomycetes</taxon>
        <taxon>Chaetothyriomycetidae</taxon>
        <taxon>Chaetothyriales</taxon>
        <taxon>Herpotrichiellaceae</taxon>
        <taxon>Exophiala</taxon>
    </lineage>
</organism>
<dbReference type="EMBL" id="MU404351">
    <property type="protein sequence ID" value="KAI1616694.1"/>
    <property type="molecule type" value="Genomic_DNA"/>
</dbReference>
<dbReference type="GO" id="GO:0006506">
    <property type="term" value="P:GPI anchor biosynthetic process"/>
    <property type="evidence" value="ECO:0007669"/>
    <property type="project" value="InterPro"/>
</dbReference>
<dbReference type="AlphaFoldDB" id="A0AAN6E1V8"/>
<dbReference type="InterPro" id="IPR019328">
    <property type="entry name" value="PIGH-H_dom"/>
</dbReference>
<accession>A0AAN6E1V8</accession>
<sequence>MLTGKAQYLEVHLPSPTTVSFAVATRRQDTSKLRSRLLISLRHACRIMLVYYTFLANLAKAQRTFSFSVLHSYVDFCLKFTLGSSLVKLVAERLEWWMLVPLSLLVVYLCLRRDYVEESLLVLQSLGIQTSTSSPYFFAGPTTTFIPTTQIQDIVIHEAFKGLGVRFYLAVIVEGATEVVVVFPNLLPRREILEEVWRGARKCLYSGIR</sequence>
<keyword evidence="5" id="KW-1185">Reference proteome</keyword>
<comment type="similarity">
    <text evidence="2">Belongs to the PIGH family.</text>
</comment>
<dbReference type="InterPro" id="IPR044215">
    <property type="entry name" value="PIG-H"/>
</dbReference>
<evidence type="ECO:0000256" key="2">
    <source>
        <dbReference type="ARBA" id="ARBA00009610"/>
    </source>
</evidence>
<comment type="pathway">
    <text evidence="1">Glycolipid biosynthesis; glycosylphosphatidylinositol-anchor biosynthesis.</text>
</comment>
<comment type="caution">
    <text evidence="4">The sequence shown here is derived from an EMBL/GenBank/DDBJ whole genome shotgun (WGS) entry which is preliminary data.</text>
</comment>
<name>A0AAN6E1V8_9EURO</name>